<evidence type="ECO:0000313" key="3">
    <source>
        <dbReference type="Proteomes" id="UP001652700"/>
    </source>
</evidence>
<dbReference type="RefSeq" id="XP_050514211.1">
    <property type="nucleotide sequence ID" value="XM_050658254.1"/>
</dbReference>
<dbReference type="PANTHER" id="PTHR33939:SF1">
    <property type="entry name" value="DUF4371 DOMAIN-CONTAINING PROTEIN"/>
    <property type="match status" value="1"/>
</dbReference>
<dbReference type="EnsemblMetazoa" id="XM_050658262.1">
    <property type="protein sequence ID" value="XP_050514219.1"/>
    <property type="gene ID" value="LOC126889719"/>
</dbReference>
<dbReference type="RefSeq" id="XP_050514213.1">
    <property type="nucleotide sequence ID" value="XM_050658256.1"/>
</dbReference>
<dbReference type="RefSeq" id="XP_050514219.1">
    <property type="nucleotide sequence ID" value="XM_050658262.1"/>
</dbReference>
<dbReference type="RefSeq" id="XP_050514210.1">
    <property type="nucleotide sequence ID" value="XM_050658253.1"/>
</dbReference>
<reference evidence="2" key="1">
    <citation type="submission" date="2025-05" db="UniProtKB">
        <authorList>
            <consortium name="EnsemblMetazoa"/>
        </authorList>
    </citation>
    <scope>IDENTIFICATION</scope>
</reference>
<dbReference type="EnsemblMetazoa" id="XM_050658253.1">
    <property type="protein sequence ID" value="XP_050514210.1"/>
    <property type="gene ID" value="LOC126889719"/>
</dbReference>
<dbReference type="RefSeq" id="XP_050514217.1">
    <property type="nucleotide sequence ID" value="XM_050658260.1"/>
</dbReference>
<dbReference type="EnsemblMetazoa" id="XM_050658261.1">
    <property type="protein sequence ID" value="XP_050514218.1"/>
    <property type="gene ID" value="LOC126889719"/>
</dbReference>
<feature type="domain" description="Tc1-like transposase DDE" evidence="1">
    <location>
        <begin position="309"/>
        <end position="395"/>
    </location>
</feature>
<dbReference type="RefSeq" id="XP_050514209.1">
    <property type="nucleotide sequence ID" value="XM_050658252.1"/>
</dbReference>
<proteinExistence type="predicted"/>
<dbReference type="EnsemblMetazoa" id="XM_050658255.1">
    <property type="protein sequence ID" value="XP_050514212.1"/>
    <property type="gene ID" value="LOC126889719"/>
</dbReference>
<keyword evidence="3" id="KW-1185">Reference proteome</keyword>
<organism evidence="2 3">
    <name type="scientific">Diabrotica virgifera virgifera</name>
    <name type="common">western corn rootworm</name>
    <dbReference type="NCBI Taxonomy" id="50390"/>
    <lineage>
        <taxon>Eukaryota</taxon>
        <taxon>Metazoa</taxon>
        <taxon>Ecdysozoa</taxon>
        <taxon>Arthropoda</taxon>
        <taxon>Hexapoda</taxon>
        <taxon>Insecta</taxon>
        <taxon>Pterygota</taxon>
        <taxon>Neoptera</taxon>
        <taxon>Endopterygota</taxon>
        <taxon>Coleoptera</taxon>
        <taxon>Polyphaga</taxon>
        <taxon>Cucujiformia</taxon>
        <taxon>Chrysomeloidea</taxon>
        <taxon>Chrysomelidae</taxon>
        <taxon>Galerucinae</taxon>
        <taxon>Diabroticina</taxon>
        <taxon>Diabroticites</taxon>
        <taxon>Diabrotica</taxon>
    </lineage>
</organism>
<sequence>MSVPSGNIMASKPTCSTSVNKQNKKRWLSVREKQMIKSVYEGLRRRYQDMLKEDVAALCGDLTKISARTVFRIIKGNKPIQKPIHNKGRAKIVLDDSTKSIIRRKVHGFYLRNELPTLKDIQREVNADADDTLNKISMRVLRRTLHEMDFRYVKRSRKSLLIERDELVIWRRKYLQKIRDFRRLNKKIYYTDETWLNEGHTKSKVWQDLNIKSARQAFVEGLSTGLKAPSGKGRRLIITHIGSDSGFLQGGLNVFTSIKTSDYHEDMNSDVFEKWFSSILTLVDPGSVIVMDNAPYHSRRVEKIPTSASRKADIIDWLRSKNIDFDESMLKVQLLDIVREHKSSYIRFAVDEMAREHDITVLRTPPYHCELNPIELIWAKIKNEVAQKNTTYKLKDVKLLLDQAIQNITASNWQSCITHTQKEEDKMWDVDTRVDVLIEPIIITPGEDSSESELTIGSDSE</sequence>
<dbReference type="GeneID" id="126889719"/>
<name>A0ABM5KVJ3_DIAVI</name>
<evidence type="ECO:0000259" key="1">
    <source>
        <dbReference type="Pfam" id="PF13358"/>
    </source>
</evidence>
<dbReference type="EnsemblMetazoa" id="XM_050658264.1">
    <property type="protein sequence ID" value="XP_050514221.1"/>
    <property type="gene ID" value="LOC126889719"/>
</dbReference>
<dbReference type="Pfam" id="PF13358">
    <property type="entry name" value="DDE_3"/>
    <property type="match status" value="1"/>
</dbReference>
<dbReference type="EnsemblMetazoa" id="XM_050658258.1">
    <property type="protein sequence ID" value="XP_050514215.1"/>
    <property type="gene ID" value="LOC126889719"/>
</dbReference>
<protein>
    <recommendedName>
        <fullName evidence="1">Tc1-like transposase DDE domain-containing protein</fullName>
    </recommendedName>
</protein>
<dbReference type="RefSeq" id="XP_050514215.1">
    <property type="nucleotide sequence ID" value="XM_050658258.1"/>
</dbReference>
<dbReference type="InterPro" id="IPR038717">
    <property type="entry name" value="Tc1-like_DDE_dom"/>
</dbReference>
<dbReference type="EnsemblMetazoa" id="XM_050658254.1">
    <property type="protein sequence ID" value="XP_050514211.1"/>
    <property type="gene ID" value="LOC126889719"/>
</dbReference>
<dbReference type="EnsemblMetazoa" id="XM_050658256.1">
    <property type="protein sequence ID" value="XP_050514213.1"/>
    <property type="gene ID" value="LOC126889719"/>
</dbReference>
<dbReference type="EnsemblMetazoa" id="XM_050658260.1">
    <property type="protein sequence ID" value="XP_050514217.1"/>
    <property type="gene ID" value="LOC126889719"/>
</dbReference>
<dbReference type="EnsemblMetazoa" id="XM_050658266.1">
    <property type="protein sequence ID" value="XP_050514223.1"/>
    <property type="gene ID" value="LOC126889719"/>
</dbReference>
<dbReference type="RefSeq" id="XP_050514221.1">
    <property type="nucleotide sequence ID" value="XM_050658264.1"/>
</dbReference>
<dbReference type="EnsemblMetazoa" id="XM_050658259.1">
    <property type="protein sequence ID" value="XP_050514216.1"/>
    <property type="gene ID" value="LOC126889719"/>
</dbReference>
<dbReference type="EnsemblMetazoa" id="XM_050658263.1">
    <property type="protein sequence ID" value="XP_050514220.1"/>
    <property type="gene ID" value="LOC126889719"/>
</dbReference>
<dbReference type="RefSeq" id="XP_050514212.1">
    <property type="nucleotide sequence ID" value="XM_050658255.1"/>
</dbReference>
<dbReference type="RefSeq" id="XP_050514218.1">
    <property type="nucleotide sequence ID" value="XM_050658261.1"/>
</dbReference>
<dbReference type="RefSeq" id="XP_050514222.1">
    <property type="nucleotide sequence ID" value="XM_050658265.1"/>
</dbReference>
<dbReference type="Proteomes" id="UP001652700">
    <property type="component" value="Unplaced"/>
</dbReference>
<dbReference type="Gene3D" id="3.30.420.10">
    <property type="entry name" value="Ribonuclease H-like superfamily/Ribonuclease H"/>
    <property type="match status" value="1"/>
</dbReference>
<dbReference type="RefSeq" id="XP_050514216.1">
    <property type="nucleotide sequence ID" value="XM_050658259.1"/>
</dbReference>
<dbReference type="InterPro" id="IPR036397">
    <property type="entry name" value="RNaseH_sf"/>
</dbReference>
<dbReference type="EnsemblMetazoa" id="XM_050658252.1">
    <property type="protein sequence ID" value="XP_050514209.1"/>
    <property type="gene ID" value="LOC126889719"/>
</dbReference>
<dbReference type="EnsemblMetazoa" id="XM_050658265.1">
    <property type="protein sequence ID" value="XP_050514222.1"/>
    <property type="gene ID" value="LOC126889719"/>
</dbReference>
<dbReference type="RefSeq" id="XP_050514223.1">
    <property type="nucleotide sequence ID" value="XM_050658266.1"/>
</dbReference>
<dbReference type="RefSeq" id="XP_050514220.1">
    <property type="nucleotide sequence ID" value="XM_050658263.1"/>
</dbReference>
<dbReference type="RefSeq" id="XP_050514214.1">
    <property type="nucleotide sequence ID" value="XM_050658257.1"/>
</dbReference>
<dbReference type="PANTHER" id="PTHR33939">
    <property type="entry name" value="PROTEIN CBG22215"/>
    <property type="match status" value="1"/>
</dbReference>
<evidence type="ECO:0000313" key="2">
    <source>
        <dbReference type="EnsemblMetazoa" id="XP_050514212.1"/>
    </source>
</evidence>
<accession>A0ABM5KVJ3</accession>
<dbReference type="EnsemblMetazoa" id="XM_050658257.1">
    <property type="protein sequence ID" value="XP_050514214.1"/>
    <property type="gene ID" value="LOC126889719"/>
</dbReference>